<evidence type="ECO:0000259" key="1">
    <source>
        <dbReference type="Pfam" id="PF12937"/>
    </source>
</evidence>
<dbReference type="InterPro" id="IPR001810">
    <property type="entry name" value="F-box_dom"/>
</dbReference>
<dbReference type="HOGENOM" id="CLU_050904_0_0_1"/>
<dbReference type="EMBL" id="KN824302">
    <property type="protein sequence ID" value="KIM26963.1"/>
    <property type="molecule type" value="Genomic_DNA"/>
</dbReference>
<feature type="domain" description="F-box" evidence="1">
    <location>
        <begin position="3"/>
        <end position="58"/>
    </location>
</feature>
<dbReference type="Pfam" id="PF12937">
    <property type="entry name" value="F-box-like"/>
    <property type="match status" value="1"/>
</dbReference>
<organism evidence="2 3">
    <name type="scientific">Serendipita vermifera MAFF 305830</name>
    <dbReference type="NCBI Taxonomy" id="933852"/>
    <lineage>
        <taxon>Eukaryota</taxon>
        <taxon>Fungi</taxon>
        <taxon>Dikarya</taxon>
        <taxon>Basidiomycota</taxon>
        <taxon>Agaricomycotina</taxon>
        <taxon>Agaricomycetes</taxon>
        <taxon>Sebacinales</taxon>
        <taxon>Serendipitaceae</taxon>
        <taxon>Serendipita</taxon>
    </lineage>
</organism>
<evidence type="ECO:0000313" key="3">
    <source>
        <dbReference type="Proteomes" id="UP000054097"/>
    </source>
</evidence>
<dbReference type="STRING" id="933852.A0A0C2WKX0"/>
<proteinExistence type="predicted"/>
<dbReference type="SUPFAM" id="SSF52047">
    <property type="entry name" value="RNI-like"/>
    <property type="match status" value="1"/>
</dbReference>
<evidence type="ECO:0000313" key="2">
    <source>
        <dbReference type="EMBL" id="KIM26963.1"/>
    </source>
</evidence>
<dbReference type="Proteomes" id="UP000054097">
    <property type="component" value="Unassembled WGS sequence"/>
</dbReference>
<sequence>MLISELPAEILDFIFELFVPYANRGVKPNAYLVTLCNVCSLWRQVALQDPFLWNNLHLPLSETAFQWVKCMLSRSGSAPLHVFVTKYREQISLGEMGMNDWSSKFLKLIRGHSQRWRTLEIDVPEAAIDLTPIWKGQAPMLQRLVVSALAFISNARDRPPVLPQILPTNDHLIYLNLSRFPVRWDQWNCTSITELNLGSFSRREPGPSRTELCKILSLLSKQLRELSIMGPWQPTPDHVPGFPPVVLEALTSFTTFRWGWPVEEVLLTCTFPVLEHVDTELPLGGLSTCLISRLNETPPLLQSVKRLSVDIEDGLDVFMEQIQLVFPQASHIELGYGLEKFNKSSLHFLSNWPCMDRLDIYEASLVEIKEILVTRYEHYPTPLLGLKLDRALGPLYRADYEWITSRVKCLIIEQVEIMCNGISKSLPFEDIYIIPQGVV</sequence>
<accession>A0A0C2WKX0</accession>
<dbReference type="OrthoDB" id="2269034at2759"/>
<dbReference type="Gene3D" id="1.20.1280.50">
    <property type="match status" value="1"/>
</dbReference>
<keyword evidence="3" id="KW-1185">Reference proteome</keyword>
<name>A0A0C2WKX0_SERVB</name>
<dbReference type="AlphaFoldDB" id="A0A0C2WKX0"/>
<gene>
    <name evidence="2" type="ORF">M408DRAFT_175795</name>
</gene>
<reference evidence="2 3" key="1">
    <citation type="submission" date="2014-04" db="EMBL/GenBank/DDBJ databases">
        <authorList>
            <consortium name="DOE Joint Genome Institute"/>
            <person name="Kuo A."/>
            <person name="Zuccaro A."/>
            <person name="Kohler A."/>
            <person name="Nagy L.G."/>
            <person name="Floudas D."/>
            <person name="Copeland A."/>
            <person name="Barry K.W."/>
            <person name="Cichocki N."/>
            <person name="Veneault-Fourrey C."/>
            <person name="LaButti K."/>
            <person name="Lindquist E.A."/>
            <person name="Lipzen A."/>
            <person name="Lundell T."/>
            <person name="Morin E."/>
            <person name="Murat C."/>
            <person name="Sun H."/>
            <person name="Tunlid A."/>
            <person name="Henrissat B."/>
            <person name="Grigoriev I.V."/>
            <person name="Hibbett D.S."/>
            <person name="Martin F."/>
            <person name="Nordberg H.P."/>
            <person name="Cantor M.N."/>
            <person name="Hua S.X."/>
        </authorList>
    </citation>
    <scope>NUCLEOTIDE SEQUENCE [LARGE SCALE GENOMIC DNA]</scope>
    <source>
        <strain evidence="2 3">MAFF 305830</strain>
    </source>
</reference>
<protein>
    <recommendedName>
        <fullName evidence="1">F-box domain-containing protein</fullName>
    </recommendedName>
</protein>
<reference evidence="3" key="2">
    <citation type="submission" date="2015-01" db="EMBL/GenBank/DDBJ databases">
        <title>Evolutionary Origins and Diversification of the Mycorrhizal Mutualists.</title>
        <authorList>
            <consortium name="DOE Joint Genome Institute"/>
            <consortium name="Mycorrhizal Genomics Consortium"/>
            <person name="Kohler A."/>
            <person name="Kuo A."/>
            <person name="Nagy L.G."/>
            <person name="Floudas D."/>
            <person name="Copeland A."/>
            <person name="Barry K.W."/>
            <person name="Cichocki N."/>
            <person name="Veneault-Fourrey C."/>
            <person name="LaButti K."/>
            <person name="Lindquist E.A."/>
            <person name="Lipzen A."/>
            <person name="Lundell T."/>
            <person name="Morin E."/>
            <person name="Murat C."/>
            <person name="Riley R."/>
            <person name="Ohm R."/>
            <person name="Sun H."/>
            <person name="Tunlid A."/>
            <person name="Henrissat B."/>
            <person name="Grigoriev I.V."/>
            <person name="Hibbett D.S."/>
            <person name="Martin F."/>
        </authorList>
    </citation>
    <scope>NUCLEOTIDE SEQUENCE [LARGE SCALE GENOMIC DNA]</scope>
    <source>
        <strain evidence="3">MAFF 305830</strain>
    </source>
</reference>